<dbReference type="SMART" id="SM00277">
    <property type="entry name" value="GRAN"/>
    <property type="match status" value="1"/>
</dbReference>
<dbReference type="AlphaFoldDB" id="A0A6J2WJ27"/>
<evidence type="ECO:0000259" key="6">
    <source>
        <dbReference type="SMART" id="SM00277"/>
    </source>
</evidence>
<dbReference type="Proteomes" id="UP000504632">
    <property type="component" value="Chromosome 12"/>
</dbReference>
<feature type="signal peptide" evidence="5">
    <location>
        <begin position="1"/>
        <end position="18"/>
    </location>
</feature>
<reference evidence="8" key="1">
    <citation type="submission" date="2025-08" db="UniProtKB">
        <authorList>
            <consortium name="RefSeq"/>
        </authorList>
    </citation>
    <scope>IDENTIFICATION</scope>
</reference>
<dbReference type="RefSeq" id="XP_030644389.1">
    <property type="nucleotide sequence ID" value="XM_030788529.1"/>
</dbReference>
<dbReference type="PANTHER" id="PTHR12274">
    <property type="entry name" value="GRANULIN"/>
    <property type="match status" value="1"/>
</dbReference>
<dbReference type="InParanoid" id="A0A6J2WJ27"/>
<dbReference type="Gene3D" id="2.10.25.160">
    <property type="entry name" value="Granulin"/>
    <property type="match status" value="2"/>
</dbReference>
<keyword evidence="7" id="KW-1185">Reference proteome</keyword>
<sequence>MMKMIAAVMLLMVGLVTSSMVCPDGNECPDDYTCCKTQSGYGCCPAPDVLAKEPETLDSAAVGSESVSVSAIHCDSSTLCPDGTTCCRDPFGKWYCCPFAMGQCCRDGRHCCRHGYHCDSTSRHCLSGGFRVPASPHLPSWKVKTTED</sequence>
<name>A0A6J2WJ27_CHACN</name>
<evidence type="ECO:0000256" key="4">
    <source>
        <dbReference type="ARBA" id="ARBA00023157"/>
    </source>
</evidence>
<dbReference type="InterPro" id="IPR000118">
    <property type="entry name" value="Granulin"/>
</dbReference>
<dbReference type="OrthoDB" id="5949339at2759"/>
<feature type="domain" description="Granulins" evidence="6">
    <location>
        <begin position="74"/>
        <end position="125"/>
    </location>
</feature>
<dbReference type="Pfam" id="PF00396">
    <property type="entry name" value="Granulin"/>
    <property type="match status" value="1"/>
</dbReference>
<dbReference type="InterPro" id="IPR039036">
    <property type="entry name" value="Granulin_fam"/>
</dbReference>
<feature type="chain" id="PRO_5026801510" evidence="5">
    <location>
        <begin position="19"/>
        <end position="148"/>
    </location>
</feature>
<dbReference type="InterPro" id="IPR037277">
    <property type="entry name" value="Granulin_sf"/>
</dbReference>
<comment type="subcellular location">
    <subcellularLocation>
        <location evidence="1">Secreted</location>
    </subcellularLocation>
</comment>
<evidence type="ECO:0000256" key="3">
    <source>
        <dbReference type="ARBA" id="ARBA00022525"/>
    </source>
</evidence>
<keyword evidence="4" id="KW-1015">Disulfide bond</keyword>
<organism evidence="7 8">
    <name type="scientific">Chanos chanos</name>
    <name type="common">Milkfish</name>
    <name type="synonym">Mugil chanos</name>
    <dbReference type="NCBI Taxonomy" id="29144"/>
    <lineage>
        <taxon>Eukaryota</taxon>
        <taxon>Metazoa</taxon>
        <taxon>Chordata</taxon>
        <taxon>Craniata</taxon>
        <taxon>Vertebrata</taxon>
        <taxon>Euteleostomi</taxon>
        <taxon>Actinopterygii</taxon>
        <taxon>Neopterygii</taxon>
        <taxon>Teleostei</taxon>
        <taxon>Ostariophysi</taxon>
        <taxon>Gonorynchiformes</taxon>
        <taxon>Chanidae</taxon>
        <taxon>Chanos</taxon>
    </lineage>
</organism>
<dbReference type="GO" id="GO:0005576">
    <property type="term" value="C:extracellular region"/>
    <property type="evidence" value="ECO:0007669"/>
    <property type="project" value="UniProtKB-SubCell"/>
</dbReference>
<comment type="similarity">
    <text evidence="2">Belongs to the granulin family.</text>
</comment>
<keyword evidence="5" id="KW-0732">Signal</keyword>
<dbReference type="PANTHER" id="PTHR12274:SF3">
    <property type="entry name" value="PROGRANULIN"/>
    <property type="match status" value="1"/>
</dbReference>
<evidence type="ECO:0000256" key="1">
    <source>
        <dbReference type="ARBA" id="ARBA00004613"/>
    </source>
</evidence>
<accession>A0A6J2WJ27</accession>
<evidence type="ECO:0000313" key="7">
    <source>
        <dbReference type="Proteomes" id="UP000504632"/>
    </source>
</evidence>
<evidence type="ECO:0000313" key="8">
    <source>
        <dbReference type="RefSeq" id="XP_030644389.1"/>
    </source>
</evidence>
<evidence type="ECO:0000256" key="5">
    <source>
        <dbReference type="SAM" id="SignalP"/>
    </source>
</evidence>
<gene>
    <name evidence="8" type="primary">LOC115824775</name>
</gene>
<dbReference type="SUPFAM" id="SSF57277">
    <property type="entry name" value="Granulin repeat"/>
    <property type="match status" value="1"/>
</dbReference>
<dbReference type="GeneID" id="115824775"/>
<proteinExistence type="inferred from homology"/>
<protein>
    <submittedName>
        <fullName evidence="8">Progranulin-like</fullName>
    </submittedName>
</protein>
<keyword evidence="3" id="KW-0964">Secreted</keyword>
<evidence type="ECO:0000256" key="2">
    <source>
        <dbReference type="ARBA" id="ARBA00010093"/>
    </source>
</evidence>